<dbReference type="SUPFAM" id="SSF82615">
    <property type="entry name" value="Polo-box domain"/>
    <property type="match status" value="1"/>
</dbReference>
<protein>
    <submittedName>
        <fullName evidence="1">Uncharacterized protein</fullName>
    </submittedName>
</protein>
<organism evidence="1 2">
    <name type="scientific">Smittium mucronatum</name>
    <dbReference type="NCBI Taxonomy" id="133383"/>
    <lineage>
        <taxon>Eukaryota</taxon>
        <taxon>Fungi</taxon>
        <taxon>Fungi incertae sedis</taxon>
        <taxon>Zoopagomycota</taxon>
        <taxon>Kickxellomycotina</taxon>
        <taxon>Harpellomycetes</taxon>
        <taxon>Harpellales</taxon>
        <taxon>Legeriomycetaceae</taxon>
        <taxon>Smittium</taxon>
    </lineage>
</organism>
<sequence>MESNQKYDNTFPEMVHGHADVDFRKNQEAEIENGAYSCKSAFIPNVGWCLSKKQNSQRDPDRYLFTMLFTDGTKLEVDSGSDNVQYSEYSYGEKNKNLNSLKEYKIDPSIPQAVKEKLQQLPHFLCLVGIENL</sequence>
<keyword evidence="2" id="KW-1185">Reference proteome</keyword>
<dbReference type="Proteomes" id="UP000187455">
    <property type="component" value="Unassembled WGS sequence"/>
</dbReference>
<dbReference type="EMBL" id="LSSL01001237">
    <property type="protein sequence ID" value="OLY82799.1"/>
    <property type="molecule type" value="Genomic_DNA"/>
</dbReference>
<gene>
    <name evidence="1" type="ORF">AYI68_g3078</name>
</gene>
<dbReference type="STRING" id="133383.A0A1R0H0Y6"/>
<reference evidence="1 2" key="1">
    <citation type="journal article" date="2016" name="Mol. Biol. Evol.">
        <title>Genome-Wide Survey of Gut Fungi (Harpellales) Reveals the First Horizontally Transferred Ubiquitin Gene from a Mosquito Host.</title>
        <authorList>
            <person name="Wang Y."/>
            <person name="White M.M."/>
            <person name="Kvist S."/>
            <person name="Moncalvo J.M."/>
        </authorList>
    </citation>
    <scope>NUCLEOTIDE SEQUENCE [LARGE SCALE GENOMIC DNA]</scope>
    <source>
        <strain evidence="1 2">ALG-7-W6</strain>
    </source>
</reference>
<evidence type="ECO:0000313" key="1">
    <source>
        <dbReference type="EMBL" id="OLY82799.1"/>
    </source>
</evidence>
<proteinExistence type="predicted"/>
<dbReference type="InterPro" id="IPR036947">
    <property type="entry name" value="POLO_box_dom_sf"/>
</dbReference>
<dbReference type="Gene3D" id="3.30.1120.30">
    <property type="entry name" value="POLO box domain"/>
    <property type="match status" value="1"/>
</dbReference>
<comment type="caution">
    <text evidence="1">The sequence shown here is derived from an EMBL/GenBank/DDBJ whole genome shotgun (WGS) entry which is preliminary data.</text>
</comment>
<name>A0A1R0H0Y6_9FUNG</name>
<accession>A0A1R0H0Y6</accession>
<dbReference type="AlphaFoldDB" id="A0A1R0H0Y6"/>
<evidence type="ECO:0000313" key="2">
    <source>
        <dbReference type="Proteomes" id="UP000187455"/>
    </source>
</evidence>